<dbReference type="AlphaFoldDB" id="U5HB43"/>
<sequence length="310" mass="33409">MSMSTGMGMGMGMGLGMGLDMNIGKTKSSHDHRHRHHVSQNRRHHASSTLSSQHSDTHTHKKHHQKPGKVHGSVPDPRTGSGDKGKSDTQDPQSKQPQQPVGSTQKDSPPATRQPTPDLLKAGKPGVITTFKGTMLIGMLAGNSKDPATFYAAADDGMGNCLLPFRKDNMFAAINDFAWAGSAQCGMCVRVETLDGNKSTTVMITNREPEAVEGAIDLFEEAFTALARKEVGKLTVKWTPVDCVKTGLVTSESPSVVWKTNSTQYWFGLQVRESALPLAQVSIRITSPGDTTSTPLDAGFPPWSSLTRGW</sequence>
<dbReference type="OrthoDB" id="2538374at2759"/>
<keyword evidence="5" id="KW-1185">Reference proteome</keyword>
<feature type="compositionally biased region" description="Polar residues" evidence="2">
    <location>
        <begin position="90"/>
        <end position="115"/>
    </location>
</feature>
<dbReference type="EnsemblFungi" id="MVLG_04404T0">
    <property type="protein sequence ID" value="MVLG_04404T0"/>
    <property type="gene ID" value="MVLG_04404"/>
</dbReference>
<name>U5HB43_USTV1</name>
<dbReference type="InterPro" id="IPR051477">
    <property type="entry name" value="Expansin_CellWall"/>
</dbReference>
<gene>
    <name evidence="3" type="ORF">MVLG_04404</name>
</gene>
<reference evidence="4" key="4">
    <citation type="submission" date="2015-06" db="UniProtKB">
        <authorList>
            <consortium name="EnsemblFungi"/>
        </authorList>
    </citation>
    <scope>IDENTIFICATION</scope>
</reference>
<dbReference type="HOGENOM" id="CLU_060602_0_0_1"/>
<dbReference type="InterPro" id="IPR036749">
    <property type="entry name" value="Expansin_CBD_sf"/>
</dbReference>
<protein>
    <recommendedName>
        <fullName evidence="6">Expansin-like EG45 domain-containing protein</fullName>
    </recommendedName>
</protein>
<dbReference type="STRING" id="683840.U5HB43"/>
<organism evidence="3">
    <name type="scientific">Microbotryum lychnidis-dioicae (strain p1A1 Lamole / MvSl-1064)</name>
    <name type="common">Anther smut fungus</name>
    <dbReference type="NCBI Taxonomy" id="683840"/>
    <lineage>
        <taxon>Eukaryota</taxon>
        <taxon>Fungi</taxon>
        <taxon>Dikarya</taxon>
        <taxon>Basidiomycota</taxon>
        <taxon>Pucciniomycotina</taxon>
        <taxon>Microbotryomycetes</taxon>
        <taxon>Microbotryales</taxon>
        <taxon>Microbotryaceae</taxon>
        <taxon>Microbotryum</taxon>
    </lineage>
</organism>
<dbReference type="Proteomes" id="UP000017200">
    <property type="component" value="Unassembled WGS sequence"/>
</dbReference>
<dbReference type="PANTHER" id="PTHR31836:SF21">
    <property type="entry name" value="EXPANSIN-LIKE PROTEIN 7"/>
    <property type="match status" value="1"/>
</dbReference>
<reference evidence="3" key="2">
    <citation type="submission" date="2010-11" db="EMBL/GenBank/DDBJ databases">
        <authorList>
            <consortium name="The Broad Institute Genome Sequencing Platform"/>
            <person name="Earl A."/>
            <person name="Ward D."/>
            <person name="Feldgarden M."/>
            <person name="Gevers D."/>
            <person name="Butler R."/>
            <person name="Young S.K."/>
            <person name="Zeng Q."/>
            <person name="Gargeya S."/>
            <person name="Fitzgerald M."/>
            <person name="Haas B."/>
            <person name="Abouelleil A."/>
            <person name="Alvarado L."/>
            <person name="Arachchi H.M."/>
            <person name="Berlin A."/>
            <person name="Brown A."/>
            <person name="Chapman S.B."/>
            <person name="Chen Z."/>
            <person name="Dunbar C."/>
            <person name="Freedman E."/>
            <person name="Gearin G."/>
            <person name="Gellesch M."/>
            <person name="Goldberg J."/>
            <person name="Griggs A."/>
            <person name="Gujja S."/>
            <person name="Heilman E."/>
            <person name="Heiman D."/>
            <person name="Howarth C."/>
            <person name="Larson L."/>
            <person name="Lui A."/>
            <person name="MacDonald P.J.P."/>
            <person name="Mehta T."/>
            <person name="Montmayeur A."/>
            <person name="Murphy C."/>
            <person name="Neiman D."/>
            <person name="Pearson M."/>
            <person name="Priest M."/>
            <person name="Roberts A."/>
            <person name="Saif S."/>
            <person name="Shea T."/>
            <person name="Shenoy N."/>
            <person name="Sisk P."/>
            <person name="Stolte C."/>
            <person name="Sykes S."/>
            <person name="White J."/>
            <person name="Yandava C."/>
            <person name="Wortman J."/>
            <person name="Nusbaum C."/>
            <person name="Birren B."/>
        </authorList>
    </citation>
    <scope>NUCLEOTIDE SEQUENCE</scope>
    <source>
        <strain evidence="3">P1A1 Lamole</strain>
    </source>
</reference>
<reference evidence="5" key="1">
    <citation type="submission" date="2010-11" db="EMBL/GenBank/DDBJ databases">
        <title>The genome sequence of Microbotryum violaceum strain p1A1 Lamole.</title>
        <authorList>
            <person name="Cuomo C."/>
            <person name="Perlin M."/>
            <person name="Young S.K."/>
            <person name="Zeng Q."/>
            <person name="Gargeya S."/>
            <person name="Alvarado L."/>
            <person name="Berlin A."/>
            <person name="Chapman S.B."/>
            <person name="Chen Z."/>
            <person name="Freedman E."/>
            <person name="Gellesch M."/>
            <person name="Goldberg J."/>
            <person name="Griggs A."/>
            <person name="Gujja S."/>
            <person name="Heilman E."/>
            <person name="Heiman D."/>
            <person name="Howarth C."/>
            <person name="Mehta T."/>
            <person name="Neiman D."/>
            <person name="Pearson M."/>
            <person name="Roberts A."/>
            <person name="Saif S."/>
            <person name="Shea T."/>
            <person name="Shenoy N."/>
            <person name="Sisk P."/>
            <person name="Stolte C."/>
            <person name="Sykes S."/>
            <person name="White J."/>
            <person name="Yandava C."/>
            <person name="Haas B."/>
            <person name="Nusbaum C."/>
            <person name="Birren B."/>
        </authorList>
    </citation>
    <scope>NUCLEOTIDE SEQUENCE [LARGE SCALE GENOMIC DNA]</scope>
    <source>
        <strain evidence="5">p1A1 Lamole</strain>
    </source>
</reference>
<feature type="compositionally biased region" description="Basic residues" evidence="2">
    <location>
        <begin position="59"/>
        <end position="69"/>
    </location>
</feature>
<dbReference type="InParanoid" id="U5HB43"/>
<dbReference type="Gene3D" id="2.60.40.760">
    <property type="entry name" value="Expansin, cellulose-binding-like domain"/>
    <property type="match status" value="1"/>
</dbReference>
<dbReference type="Gene3D" id="2.40.40.10">
    <property type="entry name" value="RlpA-like domain"/>
    <property type="match status" value="1"/>
</dbReference>
<dbReference type="EMBL" id="GL541691">
    <property type="protein sequence ID" value="KDE05159.1"/>
    <property type="molecule type" value="Genomic_DNA"/>
</dbReference>
<dbReference type="PANTHER" id="PTHR31836">
    <property type="match status" value="1"/>
</dbReference>
<reference evidence="3 5" key="3">
    <citation type="journal article" date="2015" name="BMC Genomics">
        <title>Sex and parasites: genomic and transcriptomic analysis of Microbotryum lychnidis-dioicae, the biotrophic and plant-castrating anther smut fungus.</title>
        <authorList>
            <person name="Perlin M.H."/>
            <person name="Amselem J."/>
            <person name="Fontanillas E."/>
            <person name="Toh S.S."/>
            <person name="Chen Z."/>
            <person name="Goldberg J."/>
            <person name="Duplessis S."/>
            <person name="Henrissat B."/>
            <person name="Young S."/>
            <person name="Zeng Q."/>
            <person name="Aguileta G."/>
            <person name="Petit E."/>
            <person name="Badouin H."/>
            <person name="Andrews J."/>
            <person name="Razeeq D."/>
            <person name="Gabaldon T."/>
            <person name="Quesneville H."/>
            <person name="Giraud T."/>
            <person name="Hood M.E."/>
            <person name="Schultz D.J."/>
            <person name="Cuomo C.A."/>
        </authorList>
    </citation>
    <scope>NUCLEOTIDE SEQUENCE [LARGE SCALE GENOMIC DNA]</scope>
    <source>
        <strain evidence="3">P1A1 Lamole</strain>
        <strain evidence="5">p1A1 Lamole</strain>
    </source>
</reference>
<keyword evidence="1" id="KW-0732">Signal</keyword>
<evidence type="ECO:0000256" key="1">
    <source>
        <dbReference type="ARBA" id="ARBA00022729"/>
    </source>
</evidence>
<evidence type="ECO:0000313" key="4">
    <source>
        <dbReference type="EnsemblFungi" id="MVLG_04404T0"/>
    </source>
</evidence>
<dbReference type="SUPFAM" id="SSF50685">
    <property type="entry name" value="Barwin-like endoglucanases"/>
    <property type="match status" value="1"/>
</dbReference>
<evidence type="ECO:0000256" key="2">
    <source>
        <dbReference type="SAM" id="MobiDB-lite"/>
    </source>
</evidence>
<evidence type="ECO:0000313" key="5">
    <source>
        <dbReference type="Proteomes" id="UP000017200"/>
    </source>
</evidence>
<accession>U5HB43</accession>
<feature type="region of interest" description="Disordered" evidence="2">
    <location>
        <begin position="18"/>
        <end position="125"/>
    </location>
</feature>
<dbReference type="EMBL" id="AEIJ01000433">
    <property type="status" value="NOT_ANNOTATED_CDS"/>
    <property type="molecule type" value="Genomic_DNA"/>
</dbReference>
<dbReference type="InterPro" id="IPR036908">
    <property type="entry name" value="RlpA-like_sf"/>
</dbReference>
<evidence type="ECO:0000313" key="3">
    <source>
        <dbReference type="EMBL" id="KDE05159.1"/>
    </source>
</evidence>
<dbReference type="CDD" id="cd22272">
    <property type="entry name" value="DPBB_EXLX1-like"/>
    <property type="match status" value="1"/>
</dbReference>
<evidence type="ECO:0008006" key="6">
    <source>
        <dbReference type="Google" id="ProtNLM"/>
    </source>
</evidence>
<feature type="compositionally biased region" description="Basic residues" evidence="2">
    <location>
        <begin position="30"/>
        <end position="46"/>
    </location>
</feature>
<proteinExistence type="predicted"/>